<sequence length="287" mass="30652">MKVWTWVVLIGPGVATAVWSAFHWPPTPLLLHPGRARSVLVCGGESAVAQLVPLAPALALLASCVALAIKTRRLPHNFNETKFVGAAAYATCVTWVAFFPLYAATEARTATLCACVSLSAGACVALSLGPRVWVCVCRPERNTRAHFLTATSIRCHLGKYRPGSDARGRSPNASRKRTVESRDESCQVAVDSNAECEGAHKSERSTCGKVEKKVIGGVCEAAGVCARVTRLPAPAAASPSPTPSADYELADVLIVLLHHRHALPSPVHENIRKTIPDQKNLLDDNLI</sequence>
<dbReference type="InterPro" id="IPR050726">
    <property type="entry name" value="mGluR"/>
</dbReference>
<evidence type="ECO:0000256" key="7">
    <source>
        <dbReference type="SAM" id="Phobius"/>
    </source>
</evidence>
<name>A0A9N9WD10_9NEOP</name>
<gene>
    <name evidence="9" type="ORF">DIATSA_LOCUS5854</name>
</gene>
<protein>
    <recommendedName>
        <fullName evidence="8">G-protein coupled receptors family 3 profile domain-containing protein</fullName>
    </recommendedName>
</protein>
<evidence type="ECO:0000259" key="8">
    <source>
        <dbReference type="Pfam" id="PF00003"/>
    </source>
</evidence>
<organism evidence="9 10">
    <name type="scientific">Diatraea saccharalis</name>
    <name type="common">sugarcane borer</name>
    <dbReference type="NCBI Taxonomy" id="40085"/>
    <lineage>
        <taxon>Eukaryota</taxon>
        <taxon>Metazoa</taxon>
        <taxon>Ecdysozoa</taxon>
        <taxon>Arthropoda</taxon>
        <taxon>Hexapoda</taxon>
        <taxon>Insecta</taxon>
        <taxon>Pterygota</taxon>
        <taxon>Neoptera</taxon>
        <taxon>Endopterygota</taxon>
        <taxon>Lepidoptera</taxon>
        <taxon>Glossata</taxon>
        <taxon>Ditrysia</taxon>
        <taxon>Pyraloidea</taxon>
        <taxon>Crambidae</taxon>
        <taxon>Crambinae</taxon>
        <taxon>Diatraea</taxon>
    </lineage>
</organism>
<keyword evidence="4 7" id="KW-0472">Membrane</keyword>
<keyword evidence="10" id="KW-1185">Reference proteome</keyword>
<proteinExistence type="predicted"/>
<evidence type="ECO:0000256" key="1">
    <source>
        <dbReference type="ARBA" id="ARBA00004141"/>
    </source>
</evidence>
<evidence type="ECO:0000313" key="9">
    <source>
        <dbReference type="EMBL" id="CAG9788012.1"/>
    </source>
</evidence>
<dbReference type="Pfam" id="PF00003">
    <property type="entry name" value="7tm_3"/>
    <property type="match status" value="1"/>
</dbReference>
<accession>A0A9N9WD10</accession>
<keyword evidence="5" id="KW-0325">Glycoprotein</keyword>
<dbReference type="InterPro" id="IPR017978">
    <property type="entry name" value="GPCR_3_C"/>
</dbReference>
<evidence type="ECO:0000256" key="6">
    <source>
        <dbReference type="SAM" id="MobiDB-lite"/>
    </source>
</evidence>
<reference evidence="9" key="2">
    <citation type="submission" date="2022-10" db="EMBL/GenBank/DDBJ databases">
        <authorList>
            <consortium name="ENA_rothamsted_submissions"/>
            <consortium name="culmorum"/>
            <person name="King R."/>
        </authorList>
    </citation>
    <scope>NUCLEOTIDE SEQUENCE</scope>
</reference>
<dbReference type="Proteomes" id="UP001153714">
    <property type="component" value="Chromosome 18"/>
</dbReference>
<dbReference type="EMBL" id="OU893349">
    <property type="protein sequence ID" value="CAG9788012.1"/>
    <property type="molecule type" value="Genomic_DNA"/>
</dbReference>
<comment type="subcellular location">
    <subcellularLocation>
        <location evidence="1">Membrane</location>
        <topology evidence="1">Multi-pass membrane protein</topology>
    </subcellularLocation>
</comment>
<keyword evidence="3 7" id="KW-1133">Transmembrane helix</keyword>
<feature type="domain" description="G-protein coupled receptors family 3 profile" evidence="8">
    <location>
        <begin position="5"/>
        <end position="129"/>
    </location>
</feature>
<feature type="region of interest" description="Disordered" evidence="6">
    <location>
        <begin position="162"/>
        <end position="183"/>
    </location>
</feature>
<evidence type="ECO:0000256" key="5">
    <source>
        <dbReference type="ARBA" id="ARBA00023180"/>
    </source>
</evidence>
<evidence type="ECO:0000313" key="10">
    <source>
        <dbReference type="Proteomes" id="UP001153714"/>
    </source>
</evidence>
<dbReference type="OrthoDB" id="425344at2759"/>
<dbReference type="GO" id="GO:0016020">
    <property type="term" value="C:membrane"/>
    <property type="evidence" value="ECO:0007669"/>
    <property type="project" value="UniProtKB-SubCell"/>
</dbReference>
<dbReference type="AlphaFoldDB" id="A0A9N9WD10"/>
<dbReference type="InterPro" id="IPR000337">
    <property type="entry name" value="GPCR_3"/>
</dbReference>
<evidence type="ECO:0000256" key="4">
    <source>
        <dbReference type="ARBA" id="ARBA00023136"/>
    </source>
</evidence>
<evidence type="ECO:0000256" key="3">
    <source>
        <dbReference type="ARBA" id="ARBA00022989"/>
    </source>
</evidence>
<keyword evidence="2 7" id="KW-0812">Transmembrane</keyword>
<dbReference type="PRINTS" id="PR00248">
    <property type="entry name" value="GPCRMGR"/>
</dbReference>
<reference evidence="9" key="1">
    <citation type="submission" date="2021-12" db="EMBL/GenBank/DDBJ databases">
        <authorList>
            <person name="King R."/>
        </authorList>
    </citation>
    <scope>NUCLEOTIDE SEQUENCE</scope>
</reference>
<feature type="transmembrane region" description="Helical" evidence="7">
    <location>
        <begin position="81"/>
        <end position="103"/>
    </location>
</feature>
<feature type="transmembrane region" description="Helical" evidence="7">
    <location>
        <begin position="47"/>
        <end position="69"/>
    </location>
</feature>
<evidence type="ECO:0000256" key="2">
    <source>
        <dbReference type="ARBA" id="ARBA00022692"/>
    </source>
</evidence>
<dbReference type="PANTHER" id="PTHR24060">
    <property type="entry name" value="METABOTROPIC GLUTAMATE RECEPTOR"/>
    <property type="match status" value="1"/>
</dbReference>
<dbReference type="GO" id="GO:0004930">
    <property type="term" value="F:G protein-coupled receptor activity"/>
    <property type="evidence" value="ECO:0007669"/>
    <property type="project" value="InterPro"/>
</dbReference>